<keyword evidence="4 10" id="KW-0812">Transmembrane</keyword>
<dbReference type="PROSITE" id="PS00211">
    <property type="entry name" value="ABC_TRANSPORTER_1"/>
    <property type="match status" value="1"/>
</dbReference>
<feature type="transmembrane region" description="Helical" evidence="10">
    <location>
        <begin position="33"/>
        <end position="55"/>
    </location>
</feature>
<dbReference type="InterPro" id="IPR036640">
    <property type="entry name" value="ABC1_TM_sf"/>
</dbReference>
<keyword evidence="7 10" id="KW-1133">Transmembrane helix</keyword>
<evidence type="ECO:0000256" key="4">
    <source>
        <dbReference type="ARBA" id="ARBA00022692"/>
    </source>
</evidence>
<comment type="similarity">
    <text evidence="2">Belongs to the ABC transporter superfamily. ABCB family. Multidrug resistance exporter (TC 3.A.1.201) subfamily.</text>
</comment>
<dbReference type="GO" id="GO:0005743">
    <property type="term" value="C:mitochondrial inner membrane"/>
    <property type="evidence" value="ECO:0007669"/>
    <property type="project" value="TreeGrafter"/>
</dbReference>
<dbReference type="InterPro" id="IPR027417">
    <property type="entry name" value="P-loop_NTPase"/>
</dbReference>
<keyword evidence="8 10" id="KW-0472">Membrane</keyword>
<evidence type="ECO:0000256" key="1">
    <source>
        <dbReference type="ARBA" id="ARBA00004141"/>
    </source>
</evidence>
<dbReference type="InterPro" id="IPR003593">
    <property type="entry name" value="AAA+_ATPase"/>
</dbReference>
<evidence type="ECO:0000313" key="13">
    <source>
        <dbReference type="EMBL" id="KAF1994957.1"/>
    </source>
</evidence>
<comment type="subcellular location">
    <subcellularLocation>
        <location evidence="1">Membrane</location>
        <topology evidence="1">Multi-pass membrane protein</topology>
    </subcellularLocation>
</comment>
<evidence type="ECO:0000259" key="12">
    <source>
        <dbReference type="PROSITE" id="PS50929"/>
    </source>
</evidence>
<dbReference type="InterPro" id="IPR003439">
    <property type="entry name" value="ABC_transporter-like_ATP-bd"/>
</dbReference>
<dbReference type="SUPFAM" id="SSF52540">
    <property type="entry name" value="P-loop containing nucleoside triphosphate hydrolases"/>
    <property type="match status" value="1"/>
</dbReference>
<feature type="transmembrane region" description="Helical" evidence="10">
    <location>
        <begin position="986"/>
        <end position="1006"/>
    </location>
</feature>
<dbReference type="Pfam" id="PF00664">
    <property type="entry name" value="ABC_membrane"/>
    <property type="match status" value="2"/>
</dbReference>
<feature type="transmembrane region" description="Helical" evidence="10">
    <location>
        <begin position="869"/>
        <end position="890"/>
    </location>
</feature>
<dbReference type="GO" id="GO:0015421">
    <property type="term" value="F:ABC-type oligopeptide transporter activity"/>
    <property type="evidence" value="ECO:0007669"/>
    <property type="project" value="TreeGrafter"/>
</dbReference>
<dbReference type="CDD" id="cd18578">
    <property type="entry name" value="ABC_6TM_Pgp_ABCB1_D2_like"/>
    <property type="match status" value="1"/>
</dbReference>
<gene>
    <name evidence="13" type="ORF">P154DRAFT_581282</name>
</gene>
<feature type="domain" description="ABC transmembrane type-1" evidence="12">
    <location>
        <begin position="726"/>
        <end position="1014"/>
    </location>
</feature>
<dbReference type="PANTHER" id="PTHR43394">
    <property type="entry name" value="ATP-DEPENDENT PERMEASE MDL1, MITOCHONDRIAL"/>
    <property type="match status" value="1"/>
</dbReference>
<feature type="transmembrane region" description="Helical" evidence="10">
    <location>
        <begin position="307"/>
        <end position="340"/>
    </location>
</feature>
<dbReference type="PROSITE" id="PS50893">
    <property type="entry name" value="ABC_TRANSPORTER_2"/>
    <property type="match status" value="1"/>
</dbReference>
<evidence type="ECO:0000259" key="11">
    <source>
        <dbReference type="PROSITE" id="PS50893"/>
    </source>
</evidence>
<evidence type="ECO:0000256" key="6">
    <source>
        <dbReference type="ARBA" id="ARBA00022840"/>
    </source>
</evidence>
<feature type="transmembrane region" description="Helical" evidence="10">
    <location>
        <begin position="721"/>
        <end position="747"/>
    </location>
</feature>
<dbReference type="GO" id="GO:0016887">
    <property type="term" value="F:ATP hydrolysis activity"/>
    <property type="evidence" value="ECO:0007669"/>
    <property type="project" value="InterPro"/>
</dbReference>
<dbReference type="InterPro" id="IPR039421">
    <property type="entry name" value="Type_1_exporter"/>
</dbReference>
<dbReference type="InterPro" id="IPR011527">
    <property type="entry name" value="ABC1_TM_dom"/>
</dbReference>
<feature type="domain" description="ABC transporter" evidence="11">
    <location>
        <begin position="370"/>
        <end position="647"/>
    </location>
</feature>
<organism evidence="13 14">
    <name type="scientific">Amniculicola lignicola CBS 123094</name>
    <dbReference type="NCBI Taxonomy" id="1392246"/>
    <lineage>
        <taxon>Eukaryota</taxon>
        <taxon>Fungi</taxon>
        <taxon>Dikarya</taxon>
        <taxon>Ascomycota</taxon>
        <taxon>Pezizomycotina</taxon>
        <taxon>Dothideomycetes</taxon>
        <taxon>Pleosporomycetidae</taxon>
        <taxon>Pleosporales</taxon>
        <taxon>Amniculicolaceae</taxon>
        <taxon>Amniculicola</taxon>
    </lineage>
</organism>
<dbReference type="SUPFAM" id="SSF90123">
    <property type="entry name" value="ABC transporter transmembrane region"/>
    <property type="match status" value="2"/>
</dbReference>
<dbReference type="Proteomes" id="UP000799779">
    <property type="component" value="Unassembled WGS sequence"/>
</dbReference>
<feature type="domain" description="ABC transmembrane type-1" evidence="12">
    <location>
        <begin position="35"/>
        <end position="335"/>
    </location>
</feature>
<dbReference type="Gene3D" id="3.40.50.300">
    <property type="entry name" value="P-loop containing nucleotide triphosphate hydrolases"/>
    <property type="match status" value="1"/>
</dbReference>
<name>A0A6A5W193_9PLEO</name>
<sequence length="1090" mass="117481">MGIRRPSGESPKAFFGFIHLLFYADPTWLDKTLIFVGFFASIAAGVPFPLVGIIFGQLVDNINAAICGDSNTATSGTGEQSAINSKILLLVYIGIASFVLIYTHIVCWNFVSQRLAQRIRGRYLKSFLRQDVAFFDNLQAGEVSSRLNGDIQAIETGTSEKVGVFLTCVSFCVTAYIIAFIKDSKLAAILISLIPAFLIMGLVGGYFVQMYSTTMADHFASASAIASEGLSHVGLVHALGANARLEEKFRGYLSDAKSAGIKKSVAAAVQAGLLYFIAFSANALAYWQGSRKIAQTVEDDSGGATIGGTYTVIFILVDGAIVLSQVAPLLPLFGSAVAAFQRLRNDIEHKPSINVESDFGDKPLSLMGQINFNKISFTYPSRPEHPVLEDISFQCEAGKLTAIVGLSGSGKSTIAGLITRFYDVDSGTVTVDGHNLRDLNVKHLRGFISLVPQEPSLLDRSIFENVALGLVNSPAHSHLETALLDGSLATLAELVRAGQELESCAKAVGPTILEIVSLVKDAVQHADASLFVGRLEHGLATSVGSSGSLISGGQKQRIALARALVRDPKILILDEATAALDSASERRIQAAIDKIAEGRTVISIAHRLSTIRSASKIVVMRTGKILEQGNHDELLNQNGAYADMIRLQTVNSADDDVSAPTGVDEEDDDIDAIRVAGSAKSPTSVSKADNAVAKPVVPEEGSGEIMGKSSTRTMYPMVRPYLLFVFIAFFAALIVGATYSAAGLIFGNIMGALSPCNTPDFIRSKGLLFSGLFFMLACVEFLANFASWSTFGLISECLIYKVRILSFRSLFQQPLQWHESHNRSPTLLLEYITKDGNALAGFSGSIIGTLFSVIVNFLIAIILSHILAWRIAIVCLVVVPILLGAGFMQLRAIVRFAERHAGAFSSSIGVTVEAVSNIRIVAALSIEDEVLQTYKRALSGPRKEMVLQSFKSNVWLAVANSIGNFIYAFAYWWGSKQILAGRYSQTQFFVILLAMLVSAQLWGQLFTLAPEITRAKTAISRIVGLLDLNQGPKRSPSGKPSTDLDSEDYDEKKDLEAFAESEKLTSPHGGASVEFKEVCYGWNEEAEIGE</sequence>
<evidence type="ECO:0000256" key="9">
    <source>
        <dbReference type="SAM" id="MobiDB-lite"/>
    </source>
</evidence>
<feature type="transmembrane region" description="Helical" evidence="10">
    <location>
        <begin position="162"/>
        <end position="181"/>
    </location>
</feature>
<proteinExistence type="inferred from homology"/>
<feature type="transmembrane region" description="Helical" evidence="10">
    <location>
        <begin position="954"/>
        <end position="974"/>
    </location>
</feature>
<evidence type="ECO:0000256" key="8">
    <source>
        <dbReference type="ARBA" id="ARBA00023136"/>
    </source>
</evidence>
<evidence type="ECO:0000256" key="2">
    <source>
        <dbReference type="ARBA" id="ARBA00007577"/>
    </source>
</evidence>
<feature type="transmembrane region" description="Helical" evidence="10">
    <location>
        <begin position="187"/>
        <end position="208"/>
    </location>
</feature>
<keyword evidence="14" id="KW-1185">Reference proteome</keyword>
<keyword evidence="3" id="KW-0813">Transport</keyword>
<evidence type="ECO:0000256" key="7">
    <source>
        <dbReference type="ARBA" id="ARBA00022989"/>
    </source>
</evidence>
<dbReference type="Gene3D" id="1.20.1560.10">
    <property type="entry name" value="ABC transporter type 1, transmembrane domain"/>
    <property type="match status" value="1"/>
</dbReference>
<evidence type="ECO:0000256" key="3">
    <source>
        <dbReference type="ARBA" id="ARBA00022448"/>
    </source>
</evidence>
<dbReference type="CDD" id="cd18577">
    <property type="entry name" value="ABC_6TM_Pgp_ABCB1_D1_like"/>
    <property type="match status" value="1"/>
</dbReference>
<dbReference type="Pfam" id="PF00005">
    <property type="entry name" value="ABC_tran"/>
    <property type="match status" value="1"/>
</dbReference>
<dbReference type="PROSITE" id="PS50929">
    <property type="entry name" value="ABC_TM1F"/>
    <property type="match status" value="2"/>
</dbReference>
<feature type="transmembrane region" description="Helical" evidence="10">
    <location>
        <begin position="265"/>
        <end position="287"/>
    </location>
</feature>
<dbReference type="InterPro" id="IPR017871">
    <property type="entry name" value="ABC_transporter-like_CS"/>
</dbReference>
<dbReference type="EMBL" id="ML977648">
    <property type="protein sequence ID" value="KAF1994957.1"/>
    <property type="molecule type" value="Genomic_DNA"/>
</dbReference>
<dbReference type="FunFam" id="1.20.1560.10:FF:000057">
    <property type="entry name" value="ABC multidrug transporter SitT"/>
    <property type="match status" value="1"/>
</dbReference>
<keyword evidence="5" id="KW-0547">Nucleotide-binding</keyword>
<reference evidence="13" key="1">
    <citation type="journal article" date="2020" name="Stud. Mycol.">
        <title>101 Dothideomycetes genomes: a test case for predicting lifestyles and emergence of pathogens.</title>
        <authorList>
            <person name="Haridas S."/>
            <person name="Albert R."/>
            <person name="Binder M."/>
            <person name="Bloem J."/>
            <person name="Labutti K."/>
            <person name="Salamov A."/>
            <person name="Andreopoulos B."/>
            <person name="Baker S."/>
            <person name="Barry K."/>
            <person name="Bills G."/>
            <person name="Bluhm B."/>
            <person name="Cannon C."/>
            <person name="Castanera R."/>
            <person name="Culley D."/>
            <person name="Daum C."/>
            <person name="Ezra D."/>
            <person name="Gonzalez J."/>
            <person name="Henrissat B."/>
            <person name="Kuo A."/>
            <person name="Liang C."/>
            <person name="Lipzen A."/>
            <person name="Lutzoni F."/>
            <person name="Magnuson J."/>
            <person name="Mondo S."/>
            <person name="Nolan M."/>
            <person name="Ohm R."/>
            <person name="Pangilinan J."/>
            <person name="Park H.-J."/>
            <person name="Ramirez L."/>
            <person name="Alfaro M."/>
            <person name="Sun H."/>
            <person name="Tritt A."/>
            <person name="Yoshinaga Y."/>
            <person name="Zwiers L.-H."/>
            <person name="Turgeon B."/>
            <person name="Goodwin S."/>
            <person name="Spatafora J."/>
            <person name="Crous P."/>
            <person name="Grigoriev I."/>
        </authorList>
    </citation>
    <scope>NUCLEOTIDE SEQUENCE</scope>
    <source>
        <strain evidence="13">CBS 123094</strain>
    </source>
</reference>
<feature type="region of interest" description="Disordered" evidence="9">
    <location>
        <begin position="1031"/>
        <end position="1050"/>
    </location>
</feature>
<evidence type="ECO:0000256" key="10">
    <source>
        <dbReference type="SAM" id="Phobius"/>
    </source>
</evidence>
<dbReference type="PANTHER" id="PTHR43394:SF27">
    <property type="entry name" value="ATP-DEPENDENT TRANSLOCASE ABCB1-LIKE"/>
    <property type="match status" value="1"/>
</dbReference>
<dbReference type="GO" id="GO:0005524">
    <property type="term" value="F:ATP binding"/>
    <property type="evidence" value="ECO:0007669"/>
    <property type="project" value="UniProtKB-KW"/>
</dbReference>
<evidence type="ECO:0000313" key="14">
    <source>
        <dbReference type="Proteomes" id="UP000799779"/>
    </source>
</evidence>
<protein>
    <recommendedName>
        <fullName evidence="15">Leptomycin B resistance protein pmd1</fullName>
    </recommendedName>
</protein>
<feature type="transmembrane region" description="Helical" evidence="10">
    <location>
        <begin position="767"/>
        <end position="794"/>
    </location>
</feature>
<keyword evidence="6" id="KW-0067">ATP-binding</keyword>
<dbReference type="OrthoDB" id="6500128at2759"/>
<feature type="transmembrane region" description="Helical" evidence="10">
    <location>
        <begin position="87"/>
        <end position="111"/>
    </location>
</feature>
<dbReference type="AlphaFoldDB" id="A0A6A5W193"/>
<accession>A0A6A5W193</accession>
<feature type="transmembrane region" description="Helical" evidence="10">
    <location>
        <begin position="838"/>
        <end position="863"/>
    </location>
</feature>
<evidence type="ECO:0008006" key="15">
    <source>
        <dbReference type="Google" id="ProtNLM"/>
    </source>
</evidence>
<evidence type="ECO:0000256" key="5">
    <source>
        <dbReference type="ARBA" id="ARBA00022741"/>
    </source>
</evidence>
<dbReference type="SMART" id="SM00382">
    <property type="entry name" value="AAA"/>
    <property type="match status" value="1"/>
</dbReference>
<dbReference type="GO" id="GO:0090374">
    <property type="term" value="P:oligopeptide export from mitochondrion"/>
    <property type="evidence" value="ECO:0007669"/>
    <property type="project" value="TreeGrafter"/>
</dbReference>